<protein>
    <recommendedName>
        <fullName evidence="4">Secreted protein</fullName>
    </recommendedName>
</protein>
<feature type="signal peptide" evidence="1">
    <location>
        <begin position="1"/>
        <end position="26"/>
    </location>
</feature>
<name>A0A8S9Q8R3_BRACR</name>
<dbReference type="EMBL" id="QGKX02001290">
    <property type="protein sequence ID" value="KAF3537451.1"/>
    <property type="molecule type" value="Genomic_DNA"/>
</dbReference>
<keyword evidence="1" id="KW-0732">Signal</keyword>
<proteinExistence type="predicted"/>
<reference evidence="2" key="1">
    <citation type="submission" date="2019-12" db="EMBL/GenBank/DDBJ databases">
        <title>Genome sequencing and annotation of Brassica cretica.</title>
        <authorList>
            <person name="Studholme D.J."/>
            <person name="Sarris P."/>
        </authorList>
    </citation>
    <scope>NUCLEOTIDE SEQUENCE</scope>
    <source>
        <strain evidence="2">PFS-109/04</strain>
        <tissue evidence="2">Leaf</tissue>
    </source>
</reference>
<gene>
    <name evidence="2" type="ORF">F2Q69_00023477</name>
</gene>
<feature type="chain" id="PRO_5035771810" description="Secreted protein" evidence="1">
    <location>
        <begin position="27"/>
        <end position="74"/>
    </location>
</feature>
<evidence type="ECO:0008006" key="4">
    <source>
        <dbReference type="Google" id="ProtNLM"/>
    </source>
</evidence>
<evidence type="ECO:0000313" key="3">
    <source>
        <dbReference type="Proteomes" id="UP000712600"/>
    </source>
</evidence>
<evidence type="ECO:0000313" key="2">
    <source>
        <dbReference type="EMBL" id="KAF3537451.1"/>
    </source>
</evidence>
<evidence type="ECO:0000256" key="1">
    <source>
        <dbReference type="SAM" id="SignalP"/>
    </source>
</evidence>
<organism evidence="2 3">
    <name type="scientific">Brassica cretica</name>
    <name type="common">Mustard</name>
    <dbReference type="NCBI Taxonomy" id="69181"/>
    <lineage>
        <taxon>Eukaryota</taxon>
        <taxon>Viridiplantae</taxon>
        <taxon>Streptophyta</taxon>
        <taxon>Embryophyta</taxon>
        <taxon>Tracheophyta</taxon>
        <taxon>Spermatophyta</taxon>
        <taxon>Magnoliopsida</taxon>
        <taxon>eudicotyledons</taxon>
        <taxon>Gunneridae</taxon>
        <taxon>Pentapetalae</taxon>
        <taxon>rosids</taxon>
        <taxon>malvids</taxon>
        <taxon>Brassicales</taxon>
        <taxon>Brassicaceae</taxon>
        <taxon>Brassiceae</taxon>
        <taxon>Brassica</taxon>
    </lineage>
</organism>
<comment type="caution">
    <text evidence="2">The sequence shown here is derived from an EMBL/GenBank/DDBJ whole genome shotgun (WGS) entry which is preliminary data.</text>
</comment>
<dbReference type="Proteomes" id="UP000712600">
    <property type="component" value="Unassembled WGS sequence"/>
</dbReference>
<sequence length="74" mass="8436">MPLFSCSVPLLLAMFPAEMLFDSASTEDCVLYDEAVSFGLFGNLCHIPRVGTVRSHQGLRRQSYDFSFWIYVDH</sequence>
<dbReference type="AlphaFoldDB" id="A0A8S9Q8R3"/>
<accession>A0A8S9Q8R3</accession>